<evidence type="ECO:0000313" key="2">
    <source>
        <dbReference type="Proteomes" id="UP000480178"/>
    </source>
</evidence>
<dbReference type="InterPro" id="IPR025379">
    <property type="entry name" value="DUF4295"/>
</dbReference>
<reference evidence="1 2" key="1">
    <citation type="submission" date="2020-01" db="EMBL/GenBank/DDBJ databases">
        <authorList>
            <person name="Kim M.K."/>
        </authorList>
    </citation>
    <scope>NUCLEOTIDE SEQUENCE [LARGE SCALE GENOMIC DNA]</scope>
    <source>
        <strain evidence="1 2">172606-1</strain>
    </source>
</reference>
<proteinExistence type="predicted"/>
<name>A0A6C0GDN4_9BACT</name>
<gene>
    <name evidence="1" type="ORF">GXP67_04845</name>
</gene>
<keyword evidence="2" id="KW-1185">Reference proteome</keyword>
<dbReference type="Proteomes" id="UP000480178">
    <property type="component" value="Chromosome"/>
</dbReference>
<dbReference type="EMBL" id="CP048222">
    <property type="protein sequence ID" value="QHT66048.1"/>
    <property type="molecule type" value="Genomic_DNA"/>
</dbReference>
<dbReference type="KEGG" id="rhoz:GXP67_04845"/>
<dbReference type="Pfam" id="PF14128">
    <property type="entry name" value="DUF4295"/>
    <property type="match status" value="1"/>
</dbReference>
<sequence length="53" mass="5695">MAKKVVATLKKEGGGKNFAKIIKAVKSPKTGAYTFKEEMVPLDQVQDALKSNG</sequence>
<evidence type="ECO:0000313" key="1">
    <source>
        <dbReference type="EMBL" id="QHT66048.1"/>
    </source>
</evidence>
<organism evidence="1 2">
    <name type="scientific">Rhodocytophaga rosea</name>
    <dbReference type="NCBI Taxonomy" id="2704465"/>
    <lineage>
        <taxon>Bacteria</taxon>
        <taxon>Pseudomonadati</taxon>
        <taxon>Bacteroidota</taxon>
        <taxon>Cytophagia</taxon>
        <taxon>Cytophagales</taxon>
        <taxon>Rhodocytophagaceae</taxon>
        <taxon>Rhodocytophaga</taxon>
    </lineage>
</organism>
<protein>
    <submittedName>
        <fullName evidence="1">DUF4295 domain-containing protein</fullName>
    </submittedName>
</protein>
<dbReference type="AlphaFoldDB" id="A0A6C0GDN4"/>
<dbReference type="RefSeq" id="WP_162442121.1">
    <property type="nucleotide sequence ID" value="NZ_CP048222.1"/>
</dbReference>
<accession>A0A6C0GDN4</accession>